<dbReference type="AlphaFoldDB" id="A0A6F9XUX6"/>
<protein>
    <submittedName>
        <fullName evidence="1">Uncharacterized protein</fullName>
    </submittedName>
</protein>
<reference evidence="1" key="1">
    <citation type="submission" date="2019-10" db="EMBL/GenBank/DDBJ databases">
        <title>Lactobacillus agilis SY111 Whole Genome Sequencing Project.</title>
        <authorList>
            <person name="Suzuki S."/>
            <person name="Endo A."/>
            <person name="Maeno S."/>
            <person name="Shiwa Y."/>
            <person name="Matsutani M."/>
            <person name="Kajikawa A."/>
        </authorList>
    </citation>
    <scope>NUCLEOTIDE SEQUENCE</scope>
    <source>
        <strain evidence="1">SY111</strain>
    </source>
</reference>
<comment type="caution">
    <text evidence="1">The sequence shown here is derived from an EMBL/GenBank/DDBJ whole genome shotgun (WGS) entry which is preliminary data.</text>
</comment>
<organism evidence="1">
    <name type="scientific">Ligilactobacillus agilis</name>
    <dbReference type="NCBI Taxonomy" id="1601"/>
    <lineage>
        <taxon>Bacteria</taxon>
        <taxon>Bacillati</taxon>
        <taxon>Bacillota</taxon>
        <taxon>Bacilli</taxon>
        <taxon>Lactobacillales</taxon>
        <taxon>Lactobacillaceae</taxon>
        <taxon>Ligilactobacillus</taxon>
    </lineage>
</organism>
<proteinExistence type="predicted"/>
<dbReference type="EMBL" id="BLAN01000109">
    <property type="protein sequence ID" value="GET09046.1"/>
    <property type="molecule type" value="Genomic_DNA"/>
</dbReference>
<gene>
    <name evidence="1" type="ORF">SY111_16700</name>
</gene>
<accession>A0A6F9XUX6</accession>
<dbReference type="Proteomes" id="UP000494178">
    <property type="component" value="Unassembled WGS sequence"/>
</dbReference>
<sequence>MKVRYDYYFITRSLAEEKVLTFEEREAFVGWNVAELNEYEEHFLSIVLNDNINIAGCLKELYELLTKSNDIDEQSYVKLTKALVDQKFCVEVYVGEHEH</sequence>
<name>A0A6F9XUX6_9LACO</name>
<evidence type="ECO:0000313" key="1">
    <source>
        <dbReference type="EMBL" id="GET09046.1"/>
    </source>
</evidence>
<dbReference type="RefSeq" id="WP_172586334.1">
    <property type="nucleotide sequence ID" value="NZ_BLAN01000109.1"/>
</dbReference>